<keyword evidence="1" id="KW-1133">Transmembrane helix</keyword>
<proteinExistence type="predicted"/>
<dbReference type="Proteomes" id="UP000194933">
    <property type="component" value="Unassembled WGS sequence"/>
</dbReference>
<dbReference type="RefSeq" id="WP_086284781.1">
    <property type="nucleotide sequence ID" value="NZ_NGMO01000003.1"/>
</dbReference>
<gene>
    <name evidence="2" type="ORF">A5844_001687</name>
</gene>
<evidence type="ECO:0000313" key="2">
    <source>
        <dbReference type="EMBL" id="OTP09990.1"/>
    </source>
</evidence>
<accession>A0A242JXP8</accession>
<evidence type="ECO:0000256" key="1">
    <source>
        <dbReference type="SAM" id="Phobius"/>
    </source>
</evidence>
<keyword evidence="1" id="KW-0812">Transmembrane</keyword>
<comment type="caution">
    <text evidence="2">The sequence shown here is derived from an EMBL/GenBank/DDBJ whole genome shotgun (WGS) entry which is preliminary data.</text>
</comment>
<name>A0A242JXP8_9ENTE</name>
<protein>
    <submittedName>
        <fullName evidence="2">Uncharacterized protein</fullName>
    </submittedName>
</protein>
<organism evidence="2 3">
    <name type="scientific">Candidatus Enterococcus wittei</name>
    <dbReference type="NCBI Taxonomy" id="1987383"/>
    <lineage>
        <taxon>Bacteria</taxon>
        <taxon>Bacillati</taxon>
        <taxon>Bacillota</taxon>
        <taxon>Bacilli</taxon>
        <taxon>Lactobacillales</taxon>
        <taxon>Enterococcaceae</taxon>
        <taxon>Enterococcus</taxon>
    </lineage>
</organism>
<dbReference type="EMBL" id="NGMO01000003">
    <property type="protein sequence ID" value="OTP09990.1"/>
    <property type="molecule type" value="Genomic_DNA"/>
</dbReference>
<reference evidence="2 3" key="1">
    <citation type="submission" date="2017-05" db="EMBL/GenBank/DDBJ databases">
        <title>The Genome Sequence of Enterococcus sp. 10A9_DIV0425.</title>
        <authorList>
            <consortium name="The Broad Institute Genomics Platform"/>
            <consortium name="The Broad Institute Genomic Center for Infectious Diseases"/>
            <person name="Earl A."/>
            <person name="Manson A."/>
            <person name="Schwartman J."/>
            <person name="Gilmore M."/>
            <person name="Abouelleil A."/>
            <person name="Cao P."/>
            <person name="Chapman S."/>
            <person name="Cusick C."/>
            <person name="Shea T."/>
            <person name="Young S."/>
            <person name="Neafsey D."/>
            <person name="Nusbaum C."/>
            <person name="Birren B."/>
        </authorList>
    </citation>
    <scope>NUCLEOTIDE SEQUENCE [LARGE SCALE GENOMIC DNA]</scope>
    <source>
        <strain evidence="2 3">10A9_DIV0425</strain>
    </source>
</reference>
<sequence>MVKSILKFSVNFIAGISLFLLPRIVSVSLGENGLFGESFIVEYIGSLTIYALTILFLARSINQLIEAEIGHSTAKEN</sequence>
<feature type="transmembrane region" description="Helical" evidence="1">
    <location>
        <begin position="40"/>
        <end position="58"/>
    </location>
</feature>
<dbReference type="AlphaFoldDB" id="A0A242JXP8"/>
<evidence type="ECO:0000313" key="3">
    <source>
        <dbReference type="Proteomes" id="UP000194933"/>
    </source>
</evidence>
<keyword evidence="1" id="KW-0472">Membrane</keyword>
<keyword evidence="3" id="KW-1185">Reference proteome</keyword>